<dbReference type="PRINTS" id="PR01179">
    <property type="entry name" value="ODADCRBXLASE"/>
</dbReference>
<dbReference type="InterPro" id="IPR002985">
    <property type="entry name" value="Arg_decrbxlase"/>
</dbReference>
<dbReference type="HAMAP" id="MF_01417">
    <property type="entry name" value="SpeA"/>
    <property type="match status" value="1"/>
</dbReference>
<dbReference type="Pfam" id="PF17810">
    <property type="entry name" value="Arg_decarb_HB"/>
    <property type="match status" value="1"/>
</dbReference>
<dbReference type="PANTHER" id="PTHR43295">
    <property type="entry name" value="ARGININE DECARBOXYLASE"/>
    <property type="match status" value="1"/>
</dbReference>
<dbReference type="NCBIfam" id="NF003763">
    <property type="entry name" value="PRK05354.1"/>
    <property type="match status" value="1"/>
</dbReference>
<comment type="similarity">
    <text evidence="4 12">Belongs to the Orn/Lys/Arg decarboxylase class-II family. SpeA subfamily.</text>
</comment>
<evidence type="ECO:0000256" key="13">
    <source>
        <dbReference type="PIRSR" id="PIRSR001336-50"/>
    </source>
</evidence>
<protein>
    <recommendedName>
        <fullName evidence="12">Biosynthetic arginine decarboxylase</fullName>
        <shortName evidence="12">ADC</shortName>
        <ecNumber evidence="12">4.1.1.19</ecNumber>
    </recommendedName>
</protein>
<comment type="caution">
    <text evidence="12">Lacks conserved residue(s) required for the propagation of feature annotation.</text>
</comment>
<dbReference type="Gene3D" id="1.10.287.3440">
    <property type="match status" value="1"/>
</dbReference>
<keyword evidence="10 12" id="KW-0620">Polyamine biosynthesis</keyword>
<comment type="cofactor">
    <cofactor evidence="2 12">
        <name>Mg(2+)</name>
        <dbReference type="ChEBI" id="CHEBI:18420"/>
    </cofactor>
</comment>
<dbReference type="Gene3D" id="3.20.20.10">
    <property type="entry name" value="Alanine racemase"/>
    <property type="match status" value="1"/>
</dbReference>
<proteinExistence type="inferred from homology"/>
<evidence type="ECO:0000256" key="9">
    <source>
        <dbReference type="ARBA" id="ARBA00023066"/>
    </source>
</evidence>
<keyword evidence="8 12" id="KW-0663">Pyridoxal phosphate</keyword>
<dbReference type="InterPro" id="IPR029066">
    <property type="entry name" value="PLP-binding_barrel"/>
</dbReference>
<dbReference type="GO" id="GO:0033388">
    <property type="term" value="P:putrescine biosynthetic process from arginine"/>
    <property type="evidence" value="ECO:0007669"/>
    <property type="project" value="UniProtKB-ARBA"/>
</dbReference>
<dbReference type="Gene3D" id="2.40.37.10">
    <property type="entry name" value="Lyase, Ornithine Decarboxylase, Chain A, domain 1"/>
    <property type="match status" value="1"/>
</dbReference>
<dbReference type="InterPro" id="IPR041128">
    <property type="entry name" value="Arg_decarbox_C"/>
</dbReference>
<comment type="catalytic activity">
    <reaction evidence="12">
        <text>L-arginine + H(+) = agmatine + CO2</text>
        <dbReference type="Rhea" id="RHEA:17641"/>
        <dbReference type="ChEBI" id="CHEBI:15378"/>
        <dbReference type="ChEBI" id="CHEBI:16526"/>
        <dbReference type="ChEBI" id="CHEBI:32682"/>
        <dbReference type="ChEBI" id="CHEBI:58145"/>
        <dbReference type="EC" id="4.1.1.19"/>
    </reaction>
</comment>
<evidence type="ECO:0000256" key="5">
    <source>
        <dbReference type="ARBA" id="ARBA00022723"/>
    </source>
</evidence>
<dbReference type="PANTHER" id="PTHR43295:SF9">
    <property type="entry name" value="BIOSYNTHETIC ARGININE DECARBOXYLASE"/>
    <property type="match status" value="1"/>
</dbReference>
<dbReference type="FunFam" id="3.20.20.10:FF:000001">
    <property type="entry name" value="Biosynthetic arginine decarboxylase"/>
    <property type="match status" value="1"/>
</dbReference>
<dbReference type="NCBIfam" id="TIGR01273">
    <property type="entry name" value="speA"/>
    <property type="match status" value="1"/>
</dbReference>
<accession>A0A1L6TFD4</accession>
<keyword evidence="9 12" id="KW-0745">Spermidine biosynthesis</keyword>
<feature type="modified residue" description="N6-(pyridoxal phosphate)lysine" evidence="12 13">
    <location>
        <position position="100"/>
    </location>
</feature>
<dbReference type="EMBL" id="CP012508">
    <property type="protein sequence ID" value="ALB24233.1"/>
    <property type="molecule type" value="Genomic_DNA"/>
</dbReference>
<organism evidence="15 16">
    <name type="scientific">Piscirickettsia salmonis</name>
    <dbReference type="NCBI Taxonomy" id="1238"/>
    <lineage>
        <taxon>Bacteria</taxon>
        <taxon>Pseudomonadati</taxon>
        <taxon>Pseudomonadota</taxon>
        <taxon>Gammaproteobacteria</taxon>
        <taxon>Thiotrichales</taxon>
        <taxon>Piscirickettsiaceae</taxon>
        <taxon>Piscirickettsia</taxon>
    </lineage>
</organism>
<dbReference type="GO" id="GO:0008295">
    <property type="term" value="P:spermidine biosynthetic process"/>
    <property type="evidence" value="ECO:0007669"/>
    <property type="project" value="UniProtKB-UniRule"/>
</dbReference>
<dbReference type="PIRSF" id="PIRSF001336">
    <property type="entry name" value="Arg_decrbxlase"/>
    <property type="match status" value="1"/>
</dbReference>
<keyword evidence="5 12" id="KW-0479">Metal-binding</keyword>
<dbReference type="AlphaFoldDB" id="A0A1L6TFD4"/>
<dbReference type="Pfam" id="PF17944">
    <property type="entry name" value="Arg_decarbox_C"/>
    <property type="match status" value="1"/>
</dbReference>
<dbReference type="InterPro" id="IPR022644">
    <property type="entry name" value="De-COase2_N"/>
</dbReference>
<dbReference type="GO" id="GO:0006527">
    <property type="term" value="P:L-arginine catabolic process"/>
    <property type="evidence" value="ECO:0007669"/>
    <property type="project" value="InterPro"/>
</dbReference>
<dbReference type="InterPro" id="IPR000183">
    <property type="entry name" value="Orn/DAP/Arg_de-COase"/>
</dbReference>
<dbReference type="CDD" id="cd06830">
    <property type="entry name" value="PLPDE_III_ADC"/>
    <property type="match status" value="1"/>
</dbReference>
<dbReference type="GO" id="GO:0008792">
    <property type="term" value="F:arginine decarboxylase activity"/>
    <property type="evidence" value="ECO:0007669"/>
    <property type="project" value="UniProtKB-UniRule"/>
</dbReference>
<dbReference type="Proteomes" id="UP000029558">
    <property type="component" value="Chromosome"/>
</dbReference>
<dbReference type="RefSeq" id="WP_017377384.1">
    <property type="nucleotide sequence ID" value="NZ_CP012508.1"/>
</dbReference>
<evidence type="ECO:0000256" key="7">
    <source>
        <dbReference type="ARBA" id="ARBA00022842"/>
    </source>
</evidence>
<keyword evidence="7 12" id="KW-0460">Magnesium</keyword>
<name>A0A1L6TFD4_PISSA</name>
<dbReference type="Pfam" id="PF02784">
    <property type="entry name" value="Orn_Arg_deC_N"/>
    <property type="match status" value="1"/>
</dbReference>
<dbReference type="InterPro" id="IPR040634">
    <property type="entry name" value="Arg_decarb_HB"/>
</dbReference>
<dbReference type="OrthoDB" id="9802658at2"/>
<evidence type="ECO:0000256" key="1">
    <source>
        <dbReference type="ARBA" id="ARBA00001933"/>
    </source>
</evidence>
<evidence type="ECO:0000256" key="11">
    <source>
        <dbReference type="ARBA" id="ARBA00023239"/>
    </source>
</evidence>
<comment type="pathway">
    <text evidence="12">Amine and polyamine biosynthesis; agmatine biosynthesis; agmatine from L-arginine: step 1/1.</text>
</comment>
<dbReference type="PRINTS" id="PR01180">
    <property type="entry name" value="ARGDCRBXLASE"/>
</dbReference>
<keyword evidence="11 12" id="KW-0456">Lyase</keyword>
<dbReference type="GO" id="GO:0046872">
    <property type="term" value="F:metal ion binding"/>
    <property type="evidence" value="ECO:0007669"/>
    <property type="project" value="UniProtKB-KW"/>
</dbReference>
<evidence type="ECO:0000313" key="16">
    <source>
        <dbReference type="Proteomes" id="UP000029558"/>
    </source>
</evidence>
<evidence type="ECO:0000256" key="12">
    <source>
        <dbReference type="HAMAP-Rule" id="MF_01417"/>
    </source>
</evidence>
<comment type="cofactor">
    <cofactor evidence="1 12 13">
        <name>pyridoxal 5'-phosphate</name>
        <dbReference type="ChEBI" id="CHEBI:597326"/>
    </cofactor>
</comment>
<dbReference type="SUPFAM" id="SSF51419">
    <property type="entry name" value="PLP-binding barrel"/>
    <property type="match status" value="1"/>
</dbReference>
<dbReference type="InterPro" id="IPR009006">
    <property type="entry name" value="Ala_racemase/Decarboxylase_C"/>
</dbReference>
<feature type="active site" description="Proton donor" evidence="14">
    <location>
        <position position="498"/>
    </location>
</feature>
<evidence type="ECO:0000256" key="8">
    <source>
        <dbReference type="ARBA" id="ARBA00022898"/>
    </source>
</evidence>
<evidence type="ECO:0000256" key="14">
    <source>
        <dbReference type="PIRSR" id="PIRSR600183-50"/>
    </source>
</evidence>
<evidence type="ECO:0000256" key="4">
    <source>
        <dbReference type="ARBA" id="ARBA00008357"/>
    </source>
</evidence>
<keyword evidence="6 12" id="KW-0210">Decarboxylase</keyword>
<dbReference type="Gene3D" id="1.20.58.930">
    <property type="match status" value="1"/>
</dbReference>
<sequence length="634" mass="70869">MTWSIQQSKELYNISEWGNGYFNIDDQGQLIVQPQGSHSKKSIRLDDLVNELAAQGQELPLLIRFTNILRHRAQLLANAFTKAINHYSYLGHYTPVYPIKVNQQRAVVESLLSAHKASVGLEAGSKPELMAIIALANAESIIICNGYKDRAYIRLALISQKLGNDTFIVIEKLSELNLILDEAKQLNVTPNIGVRIRLASLGKGKWQNTGGEKAKFGLYAGQVIELINTLKKHKQLNCLRLLHCHLGSQLANIRDIQRGVNELTRIYIELKQLNAPLDYVDLGGGLGIDYEGTGSRNFCSMNYSLDEYASNIVSAFKTHCQQAKITEPNLITESGRALTAHHAVLITNIIDCEKPVGITPAPALNKQDHEILHQLATAQNNITTRNAIEHFHDAAHALSEAQSMFNHGILNLQQRAQAEHLYSAICLQIKNCLNPNHRGHRELLDDLNERLADKIFCNLSIFQSLPDIWAIDQIFPIMPTSRLNEKPSRRGILQDITCDSDGTIKQYVDGFGLESSLPLPIDHPEKPYNIAIFLVGAYQETLGDLHNLFGDTNAVHIEVNNDGSIEICETVKGDTIADVLSYVQFNPEDLTNTYSTRINNSTLSNTDKRNHFNELINHFKNSTYLVPDIQLPKA</sequence>
<reference evidence="15 16" key="1">
    <citation type="journal article" date="2014" name="Genome Announc.">
        <title>Comparative Genome Analysis of Two Isolates of the Fish Pathogen Piscirickettsia salmonis from Different Hosts Reveals Major Differences in Virulence-Associated Secretion Systems.</title>
        <authorList>
            <person name="Bohle H."/>
            <person name="Henriquez P."/>
            <person name="Grothusen H."/>
            <person name="Navas E."/>
            <person name="Sandoval A."/>
            <person name="Bustamante F."/>
            <person name="Bustos P."/>
            <person name="Mancilla M."/>
        </authorList>
    </citation>
    <scope>NUCLEOTIDE SEQUENCE [LARGE SCALE GENOMIC DNA]</scope>
    <source>
        <strain evidence="16">B1-32597</strain>
    </source>
</reference>
<gene>
    <name evidence="12" type="primary">speA</name>
    <name evidence="15" type="ORF">KU39_3060</name>
</gene>
<dbReference type="EC" id="4.1.1.19" evidence="12"/>
<evidence type="ECO:0000256" key="10">
    <source>
        <dbReference type="ARBA" id="ARBA00023115"/>
    </source>
</evidence>
<evidence type="ECO:0000256" key="2">
    <source>
        <dbReference type="ARBA" id="ARBA00001946"/>
    </source>
</evidence>
<evidence type="ECO:0000256" key="3">
    <source>
        <dbReference type="ARBA" id="ARBA00002257"/>
    </source>
</evidence>
<evidence type="ECO:0000313" key="15">
    <source>
        <dbReference type="EMBL" id="ALB24233.1"/>
    </source>
</evidence>
<evidence type="ECO:0000256" key="6">
    <source>
        <dbReference type="ARBA" id="ARBA00022793"/>
    </source>
</evidence>
<comment type="function">
    <text evidence="3 12">Catalyzes the biosynthesis of agmatine from arginine.</text>
</comment>